<reference evidence="1" key="1">
    <citation type="journal article" date="2023" name="PLoS Negl. Trop. Dis.">
        <title>A genome sequence for Biomphalaria pfeifferi, the major vector snail for the human-infecting parasite Schistosoma mansoni.</title>
        <authorList>
            <person name="Bu L."/>
            <person name="Lu L."/>
            <person name="Laidemitt M.R."/>
            <person name="Zhang S.M."/>
            <person name="Mutuku M."/>
            <person name="Mkoji G."/>
            <person name="Steinauer M."/>
            <person name="Loker E.S."/>
        </authorList>
    </citation>
    <scope>NUCLEOTIDE SEQUENCE</scope>
    <source>
        <strain evidence="1">KasaAsao</strain>
    </source>
</reference>
<dbReference type="PROSITE" id="PS51257">
    <property type="entry name" value="PROKAR_LIPOPROTEIN"/>
    <property type="match status" value="1"/>
</dbReference>
<organism evidence="1 2">
    <name type="scientific">Biomphalaria pfeifferi</name>
    <name type="common">Bloodfluke planorb</name>
    <name type="synonym">Freshwater snail</name>
    <dbReference type="NCBI Taxonomy" id="112525"/>
    <lineage>
        <taxon>Eukaryota</taxon>
        <taxon>Metazoa</taxon>
        <taxon>Spiralia</taxon>
        <taxon>Lophotrochozoa</taxon>
        <taxon>Mollusca</taxon>
        <taxon>Gastropoda</taxon>
        <taxon>Heterobranchia</taxon>
        <taxon>Euthyneura</taxon>
        <taxon>Panpulmonata</taxon>
        <taxon>Hygrophila</taxon>
        <taxon>Lymnaeoidea</taxon>
        <taxon>Planorbidae</taxon>
        <taxon>Biomphalaria</taxon>
    </lineage>
</organism>
<dbReference type="AlphaFoldDB" id="A0AAD8BTG7"/>
<comment type="caution">
    <text evidence="1">The sequence shown here is derived from an EMBL/GenBank/DDBJ whole genome shotgun (WGS) entry which is preliminary data.</text>
</comment>
<reference evidence="1" key="2">
    <citation type="submission" date="2023-04" db="EMBL/GenBank/DDBJ databases">
        <authorList>
            <person name="Bu L."/>
            <person name="Lu L."/>
            <person name="Laidemitt M.R."/>
            <person name="Zhang S.M."/>
            <person name="Mutuku M."/>
            <person name="Mkoji G."/>
            <person name="Steinauer M."/>
            <person name="Loker E.S."/>
        </authorList>
    </citation>
    <scope>NUCLEOTIDE SEQUENCE</scope>
    <source>
        <strain evidence="1">KasaAsao</strain>
        <tissue evidence="1">Whole Snail</tissue>
    </source>
</reference>
<accession>A0AAD8BTG7</accession>
<evidence type="ECO:0000313" key="2">
    <source>
        <dbReference type="Proteomes" id="UP001233172"/>
    </source>
</evidence>
<dbReference type="Proteomes" id="UP001233172">
    <property type="component" value="Unassembled WGS sequence"/>
</dbReference>
<keyword evidence="2" id="KW-1185">Reference proteome</keyword>
<protein>
    <submittedName>
        <fullName evidence="1">Uncharacterized protein</fullName>
    </submittedName>
</protein>
<dbReference type="EMBL" id="JASAOG010000041">
    <property type="protein sequence ID" value="KAK0059535.1"/>
    <property type="molecule type" value="Genomic_DNA"/>
</dbReference>
<sequence length="76" mass="8913">MKRDPPESPLKVNTKKNHLRNGLGGNVVVISCPFISDLFRRQCQTPLDFDLQAKKMRSWDNVWCRVNVNYFDDQMT</sequence>
<evidence type="ECO:0000313" key="1">
    <source>
        <dbReference type="EMBL" id="KAK0059535.1"/>
    </source>
</evidence>
<gene>
    <name evidence="1" type="ORF">Bpfe_010996</name>
</gene>
<proteinExistence type="predicted"/>
<name>A0AAD8BTG7_BIOPF</name>